<comment type="caution">
    <text evidence="13">The sequence shown here is derived from an EMBL/GenBank/DDBJ whole genome shotgun (WGS) entry which is preliminary data.</text>
</comment>
<feature type="transmembrane region" description="Helical" evidence="11">
    <location>
        <begin position="199"/>
        <end position="221"/>
    </location>
</feature>
<sequence>MVTNLNDSWPLSSTMASSHNSSFTIESNVTSLTNQTSVNMLIKSGIHDLSMISALPLGSGPFTSTTTTTTASPTTATMTLFPNMNDTFTSTSSYLTFNNNTEMFDDTPDHNMYIMPFIYQVIWSFIFGSMVFVAAGGNIVVIWIVMAHKRMRTVTNYFLVNLSLADIMVSTQNVIFNFIYMLNGDWPFGQFYCKVTNFIAIISVAASVFTLMAISIDRYIAIVHPLKPRMSRTATIVIIVVIWIASSILSFPNLICSTTLVETFKNGDSRGIHEKWEKVQIMVV</sequence>
<evidence type="ECO:0000313" key="13">
    <source>
        <dbReference type="EMBL" id="KAJ6216363.1"/>
    </source>
</evidence>
<evidence type="ECO:0000256" key="5">
    <source>
        <dbReference type="ARBA" id="ARBA00022989"/>
    </source>
</evidence>
<dbReference type="PRINTS" id="PR00237">
    <property type="entry name" value="GPCRRHODOPSN"/>
</dbReference>
<dbReference type="OMA" id="NNTEMFD"/>
<keyword evidence="8 10" id="KW-0675">Receptor</keyword>
<feature type="domain" description="G-protein coupled receptors family 1 profile" evidence="12">
    <location>
        <begin position="137"/>
        <end position="284"/>
    </location>
</feature>
<dbReference type="PROSITE" id="PS00237">
    <property type="entry name" value="G_PROTEIN_RECEP_F1_1"/>
    <property type="match status" value="1"/>
</dbReference>
<dbReference type="InterPro" id="IPR001681">
    <property type="entry name" value="Neurokn_rcpt"/>
</dbReference>
<organism evidence="13 14">
    <name type="scientific">Blomia tropicalis</name>
    <name type="common">Mite</name>
    <dbReference type="NCBI Taxonomy" id="40697"/>
    <lineage>
        <taxon>Eukaryota</taxon>
        <taxon>Metazoa</taxon>
        <taxon>Ecdysozoa</taxon>
        <taxon>Arthropoda</taxon>
        <taxon>Chelicerata</taxon>
        <taxon>Arachnida</taxon>
        <taxon>Acari</taxon>
        <taxon>Acariformes</taxon>
        <taxon>Sarcoptiformes</taxon>
        <taxon>Astigmata</taxon>
        <taxon>Glycyphagoidea</taxon>
        <taxon>Echimyopodidae</taxon>
        <taxon>Blomia</taxon>
    </lineage>
</organism>
<evidence type="ECO:0000256" key="3">
    <source>
        <dbReference type="ARBA" id="ARBA00022475"/>
    </source>
</evidence>
<evidence type="ECO:0000256" key="7">
    <source>
        <dbReference type="ARBA" id="ARBA00023136"/>
    </source>
</evidence>
<dbReference type="EMBL" id="JAPWDV010000003">
    <property type="protein sequence ID" value="KAJ6216363.1"/>
    <property type="molecule type" value="Genomic_DNA"/>
</dbReference>
<comment type="subcellular location">
    <subcellularLocation>
        <location evidence="1">Cell membrane</location>
        <topology evidence="1">Multi-pass membrane protein</topology>
    </subcellularLocation>
</comment>
<dbReference type="GO" id="GO:0004983">
    <property type="term" value="F:neuropeptide Y receptor activity"/>
    <property type="evidence" value="ECO:0007669"/>
    <property type="project" value="InterPro"/>
</dbReference>
<feature type="transmembrane region" description="Helical" evidence="11">
    <location>
        <begin position="233"/>
        <end position="255"/>
    </location>
</feature>
<keyword evidence="9 10" id="KW-0807">Transducer</keyword>
<name>A0A9Q0LXK6_BLOTA</name>
<keyword evidence="6 10" id="KW-0297">G-protein coupled receptor</keyword>
<dbReference type="PROSITE" id="PS50262">
    <property type="entry name" value="G_PROTEIN_RECEP_F1_2"/>
    <property type="match status" value="1"/>
</dbReference>
<dbReference type="InterPro" id="IPR000276">
    <property type="entry name" value="GPCR_Rhodpsn"/>
</dbReference>
<evidence type="ECO:0000256" key="8">
    <source>
        <dbReference type="ARBA" id="ARBA00023170"/>
    </source>
</evidence>
<dbReference type="InterPro" id="IPR000611">
    <property type="entry name" value="NPY_rcpt"/>
</dbReference>
<evidence type="ECO:0000256" key="4">
    <source>
        <dbReference type="ARBA" id="ARBA00022692"/>
    </source>
</evidence>
<proteinExistence type="inferred from homology"/>
<dbReference type="SUPFAM" id="SSF81321">
    <property type="entry name" value="Family A G protein-coupled receptor-like"/>
    <property type="match status" value="1"/>
</dbReference>
<reference evidence="13" key="1">
    <citation type="submission" date="2022-12" db="EMBL/GenBank/DDBJ databases">
        <title>Genome assemblies of Blomia tropicalis.</title>
        <authorList>
            <person name="Cui Y."/>
        </authorList>
    </citation>
    <scope>NUCLEOTIDE SEQUENCE</scope>
    <source>
        <tissue evidence="13">Adult mites</tissue>
    </source>
</reference>
<dbReference type="GO" id="GO:0005886">
    <property type="term" value="C:plasma membrane"/>
    <property type="evidence" value="ECO:0007669"/>
    <property type="project" value="UniProtKB-SubCell"/>
</dbReference>
<keyword evidence="14" id="KW-1185">Reference proteome</keyword>
<dbReference type="Proteomes" id="UP001142055">
    <property type="component" value="Chromosome 3"/>
</dbReference>
<evidence type="ECO:0000256" key="11">
    <source>
        <dbReference type="SAM" id="Phobius"/>
    </source>
</evidence>
<evidence type="ECO:0000256" key="1">
    <source>
        <dbReference type="ARBA" id="ARBA00004651"/>
    </source>
</evidence>
<accession>A0A9Q0LXK6</accession>
<feature type="transmembrane region" description="Helical" evidence="11">
    <location>
        <begin position="117"/>
        <end position="145"/>
    </location>
</feature>
<evidence type="ECO:0000259" key="12">
    <source>
        <dbReference type="PROSITE" id="PS50262"/>
    </source>
</evidence>
<comment type="similarity">
    <text evidence="2 10">Belongs to the G-protein coupled receptor 1 family.</text>
</comment>
<keyword evidence="7 11" id="KW-0472">Membrane</keyword>
<dbReference type="PANTHER" id="PTHR46925">
    <property type="entry name" value="G-PROTEIN COUPLED RECEPTOR TKR-1-RELATED"/>
    <property type="match status" value="1"/>
</dbReference>
<gene>
    <name evidence="13" type="ORF">RDWZM_007520</name>
</gene>
<feature type="transmembrane region" description="Helical" evidence="11">
    <location>
        <begin position="157"/>
        <end position="179"/>
    </location>
</feature>
<dbReference type="PANTHER" id="PTHR46925:SF2">
    <property type="entry name" value="G-PROTEIN COUPLED RECEPTOR TKR-1-RELATED"/>
    <property type="match status" value="1"/>
</dbReference>
<protein>
    <recommendedName>
        <fullName evidence="12">G-protein coupled receptors family 1 profile domain-containing protein</fullName>
    </recommendedName>
</protein>
<dbReference type="AlphaFoldDB" id="A0A9Q0LXK6"/>
<evidence type="ECO:0000256" key="6">
    <source>
        <dbReference type="ARBA" id="ARBA00023040"/>
    </source>
</evidence>
<dbReference type="GO" id="GO:0004995">
    <property type="term" value="F:tachykinin receptor activity"/>
    <property type="evidence" value="ECO:0007669"/>
    <property type="project" value="InterPro"/>
</dbReference>
<evidence type="ECO:0000313" key="14">
    <source>
        <dbReference type="Proteomes" id="UP001142055"/>
    </source>
</evidence>
<evidence type="ECO:0000256" key="2">
    <source>
        <dbReference type="ARBA" id="ARBA00010663"/>
    </source>
</evidence>
<dbReference type="Gene3D" id="1.20.1070.10">
    <property type="entry name" value="Rhodopsin 7-helix transmembrane proteins"/>
    <property type="match status" value="1"/>
</dbReference>
<dbReference type="InterPro" id="IPR017452">
    <property type="entry name" value="GPCR_Rhodpsn_7TM"/>
</dbReference>
<dbReference type="PRINTS" id="PR01012">
    <property type="entry name" value="NRPEPTIDEYR"/>
</dbReference>
<keyword evidence="3" id="KW-1003">Cell membrane</keyword>
<dbReference type="Pfam" id="PF00001">
    <property type="entry name" value="7tm_1"/>
    <property type="match status" value="1"/>
</dbReference>
<keyword evidence="5 11" id="KW-1133">Transmembrane helix</keyword>
<evidence type="ECO:0000256" key="10">
    <source>
        <dbReference type="RuleBase" id="RU000688"/>
    </source>
</evidence>
<evidence type="ECO:0000256" key="9">
    <source>
        <dbReference type="ARBA" id="ARBA00023224"/>
    </source>
</evidence>
<keyword evidence="4 10" id="KW-0812">Transmembrane</keyword>